<dbReference type="AlphaFoldDB" id="A0A1F7I575"/>
<reference evidence="1 2" key="1">
    <citation type="journal article" date="2016" name="Nat. Commun.">
        <title>Thousands of microbial genomes shed light on interconnected biogeochemical processes in an aquifer system.</title>
        <authorList>
            <person name="Anantharaman K."/>
            <person name="Brown C.T."/>
            <person name="Hug L.A."/>
            <person name="Sharon I."/>
            <person name="Castelle C.J."/>
            <person name="Probst A.J."/>
            <person name="Thomas B.C."/>
            <person name="Singh A."/>
            <person name="Wilkins M.J."/>
            <person name="Karaoz U."/>
            <person name="Brodie E.L."/>
            <person name="Williams K.H."/>
            <person name="Hubbard S.S."/>
            <person name="Banfield J.F."/>
        </authorList>
    </citation>
    <scope>NUCLEOTIDE SEQUENCE [LARGE SCALE GENOMIC DNA]</scope>
</reference>
<sequence length="327" mass="33841">MLKSYEFGGGGAAESQSANYKMEGAVGDGGNQPNSSNYQIGAGLFYQQMASMPTFTVTNTSNWYNKLEVKITNTADNGSDAQYAFKVTYTDSGGSPQTKYIQSNNTLGDTLYFQTYASWGGASGFSLIGLASSTTYIVYIKARQGGYTEGPYSSAVSASTVGAQLSFDIDIAPTDQSSDPPYAVSIGSLNLGSVTTATDKVWISFATNADYGGVVWVKGANGGLTSLATSHTITSVSGDLSSVSEGYGAQGSSATQTSGGQLSYLSPYDGSGNNVGIIDTTLRQIFLSVNPITGGRGSFLIKVKTPPTAPAATDYAETLTLVASGTF</sequence>
<dbReference type="Proteomes" id="UP000176803">
    <property type="component" value="Unassembled WGS sequence"/>
</dbReference>
<accession>A0A1F7I575</accession>
<organism evidence="1 2">
    <name type="scientific">Candidatus Roizmanbacteria bacterium RIFCSPHIGHO2_12_FULL_41_11</name>
    <dbReference type="NCBI Taxonomy" id="1802052"/>
    <lineage>
        <taxon>Bacteria</taxon>
        <taxon>Candidatus Roizmaniibacteriota</taxon>
    </lineage>
</organism>
<proteinExistence type="predicted"/>
<gene>
    <name evidence="1" type="ORF">A3F03_03670</name>
</gene>
<protein>
    <submittedName>
        <fullName evidence="1">Uncharacterized protein</fullName>
    </submittedName>
</protein>
<dbReference type="EMBL" id="MGAC01000009">
    <property type="protein sequence ID" value="OGK38526.1"/>
    <property type="molecule type" value="Genomic_DNA"/>
</dbReference>
<evidence type="ECO:0000313" key="2">
    <source>
        <dbReference type="Proteomes" id="UP000176803"/>
    </source>
</evidence>
<evidence type="ECO:0000313" key="1">
    <source>
        <dbReference type="EMBL" id="OGK38526.1"/>
    </source>
</evidence>
<name>A0A1F7I575_9BACT</name>
<comment type="caution">
    <text evidence="1">The sequence shown here is derived from an EMBL/GenBank/DDBJ whole genome shotgun (WGS) entry which is preliminary data.</text>
</comment>